<proteinExistence type="predicted"/>
<protein>
    <submittedName>
        <fullName evidence="1">Uncharacterized protein</fullName>
    </submittedName>
</protein>
<dbReference type="EMBL" id="GBXM01013723">
    <property type="protein sequence ID" value="JAH94854.1"/>
    <property type="molecule type" value="Transcribed_RNA"/>
</dbReference>
<dbReference type="AlphaFoldDB" id="A0A0E9WWW7"/>
<name>A0A0E9WWW7_ANGAN</name>
<evidence type="ECO:0000313" key="1">
    <source>
        <dbReference type="EMBL" id="JAH94854.1"/>
    </source>
</evidence>
<organism evidence="1">
    <name type="scientific">Anguilla anguilla</name>
    <name type="common">European freshwater eel</name>
    <name type="synonym">Muraena anguilla</name>
    <dbReference type="NCBI Taxonomy" id="7936"/>
    <lineage>
        <taxon>Eukaryota</taxon>
        <taxon>Metazoa</taxon>
        <taxon>Chordata</taxon>
        <taxon>Craniata</taxon>
        <taxon>Vertebrata</taxon>
        <taxon>Euteleostomi</taxon>
        <taxon>Actinopterygii</taxon>
        <taxon>Neopterygii</taxon>
        <taxon>Teleostei</taxon>
        <taxon>Anguilliformes</taxon>
        <taxon>Anguillidae</taxon>
        <taxon>Anguilla</taxon>
    </lineage>
</organism>
<reference evidence="1" key="2">
    <citation type="journal article" date="2015" name="Fish Shellfish Immunol.">
        <title>Early steps in the European eel (Anguilla anguilla)-Vibrio vulnificus interaction in the gills: Role of the RtxA13 toxin.</title>
        <authorList>
            <person name="Callol A."/>
            <person name="Pajuelo D."/>
            <person name="Ebbesson L."/>
            <person name="Teles M."/>
            <person name="MacKenzie S."/>
            <person name="Amaro C."/>
        </authorList>
    </citation>
    <scope>NUCLEOTIDE SEQUENCE</scope>
</reference>
<sequence length="77" mass="8799">MGAILLKSMGMPNYWLGEQCELLLGKRTIIRQTVCYNKNTIYSGTKCKCQDHLALVIEVCIVFKNALYHILTLKHVL</sequence>
<accession>A0A0E9WWW7</accession>
<reference evidence="1" key="1">
    <citation type="submission" date="2014-11" db="EMBL/GenBank/DDBJ databases">
        <authorList>
            <person name="Amaro Gonzalez C."/>
        </authorList>
    </citation>
    <scope>NUCLEOTIDE SEQUENCE</scope>
</reference>